<dbReference type="InterPro" id="IPR018062">
    <property type="entry name" value="HTH_AraC-typ_CS"/>
</dbReference>
<dbReference type="EMBL" id="CP091511">
    <property type="protein sequence ID" value="UOO89925.1"/>
    <property type="molecule type" value="Genomic_DNA"/>
</dbReference>
<gene>
    <name evidence="5" type="ORF">LVJ82_02755</name>
</gene>
<dbReference type="PROSITE" id="PS01124">
    <property type="entry name" value="HTH_ARAC_FAMILY_2"/>
    <property type="match status" value="1"/>
</dbReference>
<dbReference type="PANTHER" id="PTHR43130">
    <property type="entry name" value="ARAC-FAMILY TRANSCRIPTIONAL REGULATOR"/>
    <property type="match status" value="1"/>
</dbReference>
<keyword evidence="3" id="KW-0804">Transcription</keyword>
<feature type="domain" description="HTH araC/xylS-type" evidence="4">
    <location>
        <begin position="219"/>
        <end position="317"/>
    </location>
</feature>
<evidence type="ECO:0000256" key="3">
    <source>
        <dbReference type="ARBA" id="ARBA00023163"/>
    </source>
</evidence>
<evidence type="ECO:0000256" key="1">
    <source>
        <dbReference type="ARBA" id="ARBA00023015"/>
    </source>
</evidence>
<keyword evidence="2" id="KW-0238">DNA-binding</keyword>
<proteinExistence type="predicted"/>
<reference evidence="5 6" key="1">
    <citation type="journal article" date="2022" name="Res Sq">
        <title>Evolution of multicellular longitudinally dividing oral cavity symbionts (Neisseriaceae).</title>
        <authorList>
            <person name="Nyongesa S."/>
            <person name="Weber P."/>
            <person name="Bernet E."/>
            <person name="Pullido F."/>
            <person name="Nieckarz M."/>
            <person name="Delaby M."/>
            <person name="Nieves C."/>
            <person name="Viehboeck T."/>
            <person name="Krause N."/>
            <person name="Rivera-Millot A."/>
            <person name="Nakamura A."/>
            <person name="Vischer N."/>
            <person name="VanNieuwenhze M."/>
            <person name="Brun Y."/>
            <person name="Cava F."/>
            <person name="Bulgheresi S."/>
            <person name="Veyrier F."/>
        </authorList>
    </citation>
    <scope>NUCLEOTIDE SEQUENCE [LARGE SCALE GENOMIC DNA]</scope>
    <source>
        <strain evidence="5 6">SN4</strain>
    </source>
</reference>
<dbReference type="Gene3D" id="3.40.50.880">
    <property type="match status" value="1"/>
</dbReference>
<dbReference type="Gene3D" id="1.10.10.60">
    <property type="entry name" value="Homeodomain-like"/>
    <property type="match status" value="1"/>
</dbReference>
<dbReference type="SMART" id="SM00342">
    <property type="entry name" value="HTH_ARAC"/>
    <property type="match status" value="1"/>
</dbReference>
<organism evidence="5 6">
    <name type="scientific">Vitreoscilla massiliensis</name>
    <dbReference type="NCBI Taxonomy" id="1689272"/>
    <lineage>
        <taxon>Bacteria</taxon>
        <taxon>Pseudomonadati</taxon>
        <taxon>Pseudomonadota</taxon>
        <taxon>Betaproteobacteria</taxon>
        <taxon>Neisseriales</taxon>
        <taxon>Neisseriaceae</taxon>
        <taxon>Vitreoscilla</taxon>
    </lineage>
</organism>
<dbReference type="InterPro" id="IPR052158">
    <property type="entry name" value="INH-QAR"/>
</dbReference>
<dbReference type="InterPro" id="IPR020449">
    <property type="entry name" value="Tscrpt_reg_AraC-type_HTH"/>
</dbReference>
<dbReference type="Proteomes" id="UP000832011">
    <property type="component" value="Chromosome"/>
</dbReference>
<dbReference type="CDD" id="cd03136">
    <property type="entry name" value="GATase1_AraC_ArgR_like"/>
    <property type="match status" value="1"/>
</dbReference>
<dbReference type="InterPro" id="IPR018060">
    <property type="entry name" value="HTH_AraC"/>
</dbReference>
<dbReference type="PRINTS" id="PR00032">
    <property type="entry name" value="HTHARAC"/>
</dbReference>
<dbReference type="InterPro" id="IPR029062">
    <property type="entry name" value="Class_I_gatase-like"/>
</dbReference>
<dbReference type="InterPro" id="IPR009057">
    <property type="entry name" value="Homeodomain-like_sf"/>
</dbReference>
<evidence type="ECO:0000256" key="2">
    <source>
        <dbReference type="ARBA" id="ARBA00023125"/>
    </source>
</evidence>
<evidence type="ECO:0000313" key="6">
    <source>
        <dbReference type="Proteomes" id="UP000832011"/>
    </source>
</evidence>
<keyword evidence="6" id="KW-1185">Reference proteome</keyword>
<dbReference type="RefSeq" id="WP_058356168.1">
    <property type="nucleotide sequence ID" value="NZ_CABKVG010000008.1"/>
</dbReference>
<name>A0ABY4E4X5_9NEIS</name>
<accession>A0ABY4E4X5</accession>
<evidence type="ECO:0000313" key="5">
    <source>
        <dbReference type="EMBL" id="UOO89925.1"/>
    </source>
</evidence>
<dbReference type="Pfam" id="PF12833">
    <property type="entry name" value="HTH_18"/>
    <property type="match status" value="1"/>
</dbReference>
<dbReference type="SUPFAM" id="SSF46689">
    <property type="entry name" value="Homeodomain-like"/>
    <property type="match status" value="2"/>
</dbReference>
<evidence type="ECO:0000259" key="4">
    <source>
        <dbReference type="PROSITE" id="PS01124"/>
    </source>
</evidence>
<dbReference type="PANTHER" id="PTHR43130:SF3">
    <property type="entry name" value="HTH-TYPE TRANSCRIPTIONAL REGULATOR RV1931C"/>
    <property type="match status" value="1"/>
</dbReference>
<sequence>MQVQFIPRHIGFLMVEGFTMIAFANAIEAFRMANYVSKQDLYRFSVAGLVNGHTTASNHISVNHTASMADLLSCDMVFVCGGFDLSKMDNAALRSWLQRLGQQNMALGGICTGAYALADAGLMDDYQASIHWENMLAAKEAFPQVQFNPTIYTLDRQRYTCSGGSAPLDLCINIIRLHHDRKLSEAIAEQFTLSVLRSQDEPQHIPLPQQQNSGYNYVVEALVLMDKNLEDPLPIYELAQLLGISVRQLERWFKTYFNKSPQQYYAEVRLQHAKRLLKQTHKSIMDVALACGFANASSFSKAYRSQFGHTPTQTRSVLQ</sequence>
<keyword evidence="1" id="KW-0805">Transcription regulation</keyword>
<protein>
    <submittedName>
        <fullName evidence="5">GlxA family transcriptional regulator</fullName>
    </submittedName>
</protein>
<dbReference type="SUPFAM" id="SSF52317">
    <property type="entry name" value="Class I glutamine amidotransferase-like"/>
    <property type="match status" value="1"/>
</dbReference>
<dbReference type="PROSITE" id="PS00041">
    <property type="entry name" value="HTH_ARAC_FAMILY_1"/>
    <property type="match status" value="1"/>
</dbReference>